<proteinExistence type="predicted"/>
<evidence type="ECO:0000313" key="3">
    <source>
        <dbReference type="Proteomes" id="UP000238205"/>
    </source>
</evidence>
<feature type="compositionally biased region" description="Acidic residues" evidence="1">
    <location>
        <begin position="140"/>
        <end position="154"/>
    </location>
</feature>
<comment type="caution">
    <text evidence="2">The sequence shown here is derived from an EMBL/GenBank/DDBJ whole genome shotgun (WGS) entry which is preliminary data.</text>
</comment>
<evidence type="ECO:0000313" key="2">
    <source>
        <dbReference type="EMBL" id="PRY82759.1"/>
    </source>
</evidence>
<keyword evidence="3" id="KW-1185">Reference proteome</keyword>
<feature type="region of interest" description="Disordered" evidence="1">
    <location>
        <begin position="135"/>
        <end position="154"/>
    </location>
</feature>
<dbReference type="AlphaFoldDB" id="A0A2T0W7W0"/>
<sequence>MNKGRLNMTEQTFTIIKKPQEMGLEDLLTRYKKSQLLEMGESLAVTFPKSWKKGKLIESLADKIVEQAQTIYNEVLEQVIDTLPDKEQTMYYLETVDSIKNLAPLIKKGFFFAAETNDGYVFIIPEEVIEAVDSAKGVEDSAEPAESSADDSNDEVVENVSTHQAVKSLTKWKNQLLSIYGTYSTSHLQSIWNRYYSEELSLEEIDELVSK</sequence>
<dbReference type="EMBL" id="PVTO01000009">
    <property type="protein sequence ID" value="PRY82759.1"/>
    <property type="molecule type" value="Genomic_DNA"/>
</dbReference>
<dbReference type="Proteomes" id="UP000238205">
    <property type="component" value="Unassembled WGS sequence"/>
</dbReference>
<protein>
    <submittedName>
        <fullName evidence="2">Uncharacterized protein</fullName>
    </submittedName>
</protein>
<organism evidence="2 3">
    <name type="scientific">Alkalibacterium olivapovliticus</name>
    <dbReference type="NCBI Taxonomy" id="99907"/>
    <lineage>
        <taxon>Bacteria</taxon>
        <taxon>Bacillati</taxon>
        <taxon>Bacillota</taxon>
        <taxon>Bacilli</taxon>
        <taxon>Lactobacillales</taxon>
        <taxon>Carnobacteriaceae</taxon>
        <taxon>Alkalibacterium</taxon>
    </lineage>
</organism>
<gene>
    <name evidence="2" type="ORF">CLV38_10989</name>
</gene>
<evidence type="ECO:0000256" key="1">
    <source>
        <dbReference type="SAM" id="MobiDB-lite"/>
    </source>
</evidence>
<reference evidence="2 3" key="1">
    <citation type="submission" date="2018-03" db="EMBL/GenBank/DDBJ databases">
        <title>Genomic Encyclopedia of Archaeal and Bacterial Type Strains, Phase II (KMG-II): from individual species to whole genera.</title>
        <authorList>
            <person name="Goeker M."/>
        </authorList>
    </citation>
    <scope>NUCLEOTIDE SEQUENCE [LARGE SCALE GENOMIC DNA]</scope>
    <source>
        <strain evidence="2 3">DSM 13175</strain>
    </source>
</reference>
<accession>A0A2T0W7W0</accession>
<name>A0A2T0W7W0_9LACT</name>